<keyword evidence="3" id="KW-1185">Reference proteome</keyword>
<reference evidence="2 3" key="1">
    <citation type="submission" date="2018-06" db="EMBL/GenBank/DDBJ databases">
        <title>Genomic Encyclopedia of Type Strains, Phase III (KMG-III): the genomes of soil and plant-associated and newly described type strains.</title>
        <authorList>
            <person name="Whitman W."/>
        </authorList>
    </citation>
    <scope>NUCLEOTIDE SEQUENCE [LARGE SCALE GENOMIC DNA]</scope>
    <source>
        <strain evidence="2 3">CGMCC 1.12504</strain>
    </source>
</reference>
<dbReference type="RefSeq" id="WP_146740378.1">
    <property type="nucleotide sequence ID" value="NZ_QLSV01000019.1"/>
</dbReference>
<organism evidence="2 3">
    <name type="scientific">Flavobacterium lacus</name>
    <dbReference type="NCBI Taxonomy" id="1353778"/>
    <lineage>
        <taxon>Bacteria</taxon>
        <taxon>Pseudomonadati</taxon>
        <taxon>Bacteroidota</taxon>
        <taxon>Flavobacteriia</taxon>
        <taxon>Flavobacteriales</taxon>
        <taxon>Flavobacteriaceae</taxon>
        <taxon>Flavobacterium</taxon>
    </lineage>
</organism>
<dbReference type="OrthoDB" id="1441589at2"/>
<sequence length="281" mass="32641">MRVSNPLCNSCFLFHDIAIKVWRDIIYAHMVYIDESEVGLTKKIIVELKHFHKKCNTIGLDVYAKSGYKEEIYGSDIDLFVEISPNQYVWYALQSKVLKLNKTYTTLRDGYSPRNRNYQWEKLTLLEGLTGCKSYYLLYNGVEDFDYRGLDFCSISFNESQFGCSLVEPKIIENYALKTDARGHFISPTFDDLHPNHAQPWRVLVCCPKQKSTLTKYKLETILESNKDLGFVKTNSSNDESESNGKDSNMNQKSFNKITEGISESKWKPDYRIIYSNKNLQ</sequence>
<evidence type="ECO:0000313" key="2">
    <source>
        <dbReference type="EMBL" id="RAR46451.1"/>
    </source>
</evidence>
<accession>A0A328WJQ4</accession>
<evidence type="ECO:0000256" key="1">
    <source>
        <dbReference type="SAM" id="MobiDB-lite"/>
    </source>
</evidence>
<dbReference type="AlphaFoldDB" id="A0A328WJQ4"/>
<name>A0A328WJQ4_9FLAO</name>
<proteinExistence type="predicted"/>
<protein>
    <submittedName>
        <fullName evidence="2">Uncharacterized protein</fullName>
    </submittedName>
</protein>
<feature type="region of interest" description="Disordered" evidence="1">
    <location>
        <begin position="233"/>
        <end position="254"/>
    </location>
</feature>
<dbReference type="Proteomes" id="UP000249518">
    <property type="component" value="Unassembled WGS sequence"/>
</dbReference>
<comment type="caution">
    <text evidence="2">The sequence shown here is derived from an EMBL/GenBank/DDBJ whole genome shotgun (WGS) entry which is preliminary data.</text>
</comment>
<dbReference type="EMBL" id="QLSV01000019">
    <property type="protein sequence ID" value="RAR46451.1"/>
    <property type="molecule type" value="Genomic_DNA"/>
</dbReference>
<gene>
    <name evidence="2" type="ORF">B0I10_11910</name>
</gene>
<evidence type="ECO:0000313" key="3">
    <source>
        <dbReference type="Proteomes" id="UP000249518"/>
    </source>
</evidence>